<reference evidence="12" key="1">
    <citation type="submission" date="2022-04" db="EMBL/GenBank/DDBJ databases">
        <title>Carnegiea gigantea Genome sequencing and assembly v2.</title>
        <authorList>
            <person name="Copetti D."/>
            <person name="Sanderson M.J."/>
            <person name="Burquez A."/>
            <person name="Wojciechowski M.F."/>
        </authorList>
    </citation>
    <scope>NUCLEOTIDE SEQUENCE</scope>
    <source>
        <strain evidence="12">SGP5-SGP5p</strain>
        <tissue evidence="12">Aerial part</tissue>
    </source>
</reference>
<comment type="subcellular location">
    <subcellularLocation>
        <location evidence="1">Nucleus</location>
    </subcellularLocation>
</comment>
<dbReference type="InterPro" id="IPR017930">
    <property type="entry name" value="Myb_dom"/>
</dbReference>
<evidence type="ECO:0000256" key="6">
    <source>
        <dbReference type="ARBA" id="ARBA00023163"/>
    </source>
</evidence>
<feature type="domain" description="HTH myb-type" evidence="11">
    <location>
        <begin position="9"/>
        <end position="61"/>
    </location>
</feature>
<feature type="domain" description="Myb-like" evidence="10">
    <location>
        <begin position="62"/>
        <end position="112"/>
    </location>
</feature>
<dbReference type="InterPro" id="IPR001005">
    <property type="entry name" value="SANT/Myb"/>
</dbReference>
<dbReference type="AlphaFoldDB" id="A0A9Q1JJB8"/>
<dbReference type="OrthoDB" id="2143914at2759"/>
<dbReference type="PROSITE" id="PS50090">
    <property type="entry name" value="MYB_LIKE"/>
    <property type="match status" value="2"/>
</dbReference>
<evidence type="ECO:0000259" key="10">
    <source>
        <dbReference type="PROSITE" id="PS50090"/>
    </source>
</evidence>
<evidence type="ECO:0000313" key="13">
    <source>
        <dbReference type="Proteomes" id="UP001153076"/>
    </source>
</evidence>
<dbReference type="Gene3D" id="1.10.10.60">
    <property type="entry name" value="Homeodomain-like"/>
    <property type="match status" value="2"/>
</dbReference>
<gene>
    <name evidence="12" type="ORF">Cgig2_004316</name>
</gene>
<keyword evidence="5" id="KW-0010">Activator</keyword>
<evidence type="ECO:0000256" key="2">
    <source>
        <dbReference type="ARBA" id="ARBA00022737"/>
    </source>
</evidence>
<dbReference type="InterPro" id="IPR009057">
    <property type="entry name" value="Homeodomain-like_sf"/>
</dbReference>
<accession>A0A9Q1JJB8</accession>
<evidence type="ECO:0000256" key="8">
    <source>
        <dbReference type="ARBA" id="ARBA00083772"/>
    </source>
</evidence>
<keyword evidence="13" id="KW-1185">Reference proteome</keyword>
<keyword evidence="6" id="KW-0804">Transcription</keyword>
<evidence type="ECO:0000256" key="5">
    <source>
        <dbReference type="ARBA" id="ARBA00023159"/>
    </source>
</evidence>
<organism evidence="12 13">
    <name type="scientific">Carnegiea gigantea</name>
    <dbReference type="NCBI Taxonomy" id="171969"/>
    <lineage>
        <taxon>Eukaryota</taxon>
        <taxon>Viridiplantae</taxon>
        <taxon>Streptophyta</taxon>
        <taxon>Embryophyta</taxon>
        <taxon>Tracheophyta</taxon>
        <taxon>Spermatophyta</taxon>
        <taxon>Magnoliopsida</taxon>
        <taxon>eudicotyledons</taxon>
        <taxon>Gunneridae</taxon>
        <taxon>Pentapetalae</taxon>
        <taxon>Caryophyllales</taxon>
        <taxon>Cactineae</taxon>
        <taxon>Cactaceae</taxon>
        <taxon>Cactoideae</taxon>
        <taxon>Echinocereeae</taxon>
        <taxon>Carnegiea</taxon>
    </lineage>
</organism>
<proteinExistence type="predicted"/>
<dbReference type="PROSITE" id="PS51294">
    <property type="entry name" value="HTH_MYB"/>
    <property type="match status" value="2"/>
</dbReference>
<keyword evidence="4" id="KW-0238">DNA-binding</keyword>
<dbReference type="FunFam" id="1.10.10.60:FF:000001">
    <property type="entry name" value="MYB-related transcription factor"/>
    <property type="match status" value="1"/>
</dbReference>
<dbReference type="SUPFAM" id="SSF46689">
    <property type="entry name" value="Homeodomain-like"/>
    <property type="match status" value="1"/>
</dbReference>
<dbReference type="PANTHER" id="PTHR47999">
    <property type="entry name" value="TRANSCRIPTION FACTOR MYB8-RELATED-RELATED"/>
    <property type="match status" value="1"/>
</dbReference>
<dbReference type="InterPro" id="IPR015495">
    <property type="entry name" value="Myb_TF_plants"/>
</dbReference>
<evidence type="ECO:0000256" key="1">
    <source>
        <dbReference type="ARBA" id="ARBA00004123"/>
    </source>
</evidence>
<protein>
    <recommendedName>
        <fullName evidence="8">Myb-related protein 123</fullName>
    </recommendedName>
</protein>
<dbReference type="GO" id="GO:0003677">
    <property type="term" value="F:DNA binding"/>
    <property type="evidence" value="ECO:0007669"/>
    <property type="project" value="UniProtKB-KW"/>
</dbReference>
<keyword evidence="2" id="KW-0677">Repeat</keyword>
<keyword evidence="3" id="KW-0805">Transcription regulation</keyword>
<name>A0A9Q1JJB8_9CARY</name>
<dbReference type="Proteomes" id="UP001153076">
    <property type="component" value="Unassembled WGS sequence"/>
</dbReference>
<feature type="domain" description="Myb-like" evidence="10">
    <location>
        <begin position="9"/>
        <end position="61"/>
    </location>
</feature>
<evidence type="ECO:0000256" key="7">
    <source>
        <dbReference type="ARBA" id="ARBA00023242"/>
    </source>
</evidence>
<keyword evidence="7" id="KW-0539">Nucleus</keyword>
<dbReference type="FunFam" id="1.10.10.60:FF:000302">
    <property type="entry name" value="Transcription factor TT2"/>
    <property type="match status" value="1"/>
</dbReference>
<feature type="region of interest" description="Disordered" evidence="9">
    <location>
        <begin position="118"/>
        <end position="157"/>
    </location>
</feature>
<dbReference type="CDD" id="cd00167">
    <property type="entry name" value="SANT"/>
    <property type="match status" value="2"/>
</dbReference>
<evidence type="ECO:0000259" key="11">
    <source>
        <dbReference type="PROSITE" id="PS51294"/>
    </source>
</evidence>
<dbReference type="SMART" id="SM00717">
    <property type="entry name" value="SANT"/>
    <property type="match status" value="2"/>
</dbReference>
<evidence type="ECO:0000256" key="9">
    <source>
        <dbReference type="SAM" id="MobiDB-lite"/>
    </source>
</evidence>
<dbReference type="EMBL" id="JAKOGI010001520">
    <property type="protein sequence ID" value="KAJ8425194.1"/>
    <property type="molecule type" value="Genomic_DNA"/>
</dbReference>
<evidence type="ECO:0000256" key="3">
    <source>
        <dbReference type="ARBA" id="ARBA00023015"/>
    </source>
</evidence>
<dbReference type="GO" id="GO:0005634">
    <property type="term" value="C:nucleus"/>
    <property type="evidence" value="ECO:0007669"/>
    <property type="project" value="UniProtKB-SubCell"/>
</dbReference>
<dbReference type="PANTHER" id="PTHR47999:SF86">
    <property type="entry name" value="MYB-RELATED PROTEIN MYB4-LIKE"/>
    <property type="match status" value="1"/>
</dbReference>
<sequence>MGRRPCCEKEALKRGAWTPIEDQTLIDYIKVHGEGRWRNLPKRAGLKRCGKSCRLRWLNYLRLDIKRGNITPDEEELIIRLHKLLGNRWSLIAGRLPGRTDNEIKNYWNTKLGKRLNQDSEVNTATTTSKKSRNNKKSRRQLSNDKTAKPMSTPPTEFNVVRTKPIRCTRSFISEPQHGLEGANNIMTTHCKEYSSSCFSSSTLDMTSEFMGNMEDSRMISELVTSEFSGACDFSYETSGGDNDLSPSSVDILLFCHKSCLKIGLENNHQICFSL</sequence>
<evidence type="ECO:0000256" key="4">
    <source>
        <dbReference type="ARBA" id="ARBA00023125"/>
    </source>
</evidence>
<dbReference type="Pfam" id="PF00249">
    <property type="entry name" value="Myb_DNA-binding"/>
    <property type="match status" value="2"/>
</dbReference>
<comment type="caution">
    <text evidence="12">The sequence shown here is derived from an EMBL/GenBank/DDBJ whole genome shotgun (WGS) entry which is preliminary data.</text>
</comment>
<feature type="compositionally biased region" description="Basic residues" evidence="9">
    <location>
        <begin position="130"/>
        <end position="140"/>
    </location>
</feature>
<evidence type="ECO:0000313" key="12">
    <source>
        <dbReference type="EMBL" id="KAJ8425194.1"/>
    </source>
</evidence>
<feature type="domain" description="HTH myb-type" evidence="11">
    <location>
        <begin position="62"/>
        <end position="116"/>
    </location>
</feature>